<evidence type="ECO:0000313" key="2">
    <source>
        <dbReference type="EMBL" id="MRH44016.1"/>
    </source>
</evidence>
<protein>
    <recommendedName>
        <fullName evidence="4">YwdI family protein</fullName>
    </recommendedName>
</protein>
<dbReference type="Pfam" id="PF17261">
    <property type="entry name" value="DUF5327"/>
    <property type="match status" value="1"/>
</dbReference>
<comment type="caution">
    <text evidence="2">The sequence shown here is derived from an EMBL/GenBank/DDBJ whole genome shotgun (WGS) entry which is preliminary data.</text>
</comment>
<gene>
    <name evidence="2" type="ORF">GH741_15340</name>
</gene>
<organism evidence="2 3">
    <name type="scientific">Aquibacillus halophilus</name>
    <dbReference type="NCBI Taxonomy" id="930132"/>
    <lineage>
        <taxon>Bacteria</taxon>
        <taxon>Bacillati</taxon>
        <taxon>Bacillota</taxon>
        <taxon>Bacilli</taxon>
        <taxon>Bacillales</taxon>
        <taxon>Bacillaceae</taxon>
        <taxon>Aquibacillus</taxon>
    </lineage>
</organism>
<evidence type="ECO:0008006" key="4">
    <source>
        <dbReference type="Google" id="ProtNLM"/>
    </source>
</evidence>
<accession>A0A6A8DHP0</accession>
<reference evidence="2" key="1">
    <citation type="submission" date="2019-11" db="EMBL/GenBank/DDBJ databases">
        <authorList>
            <person name="Li J."/>
        </authorList>
    </citation>
    <scope>NUCLEOTIDE SEQUENCE</scope>
    <source>
        <strain evidence="2">B6B</strain>
    </source>
</reference>
<dbReference type="OrthoDB" id="2692029at2"/>
<sequence length="94" mass="10629">MAISNNTILTKMMSELKKASAVNEQKAVREHIHAIRLLCDLLLEDKETDQDLELKKMIGDVGQLPNKKFNNANDTKTTTKVDHEEANGKSIFDF</sequence>
<keyword evidence="3" id="KW-1185">Reference proteome</keyword>
<feature type="compositionally biased region" description="Basic and acidic residues" evidence="1">
    <location>
        <begin position="77"/>
        <end position="87"/>
    </location>
</feature>
<dbReference type="Proteomes" id="UP000799092">
    <property type="component" value="Unassembled WGS sequence"/>
</dbReference>
<evidence type="ECO:0000313" key="3">
    <source>
        <dbReference type="Proteomes" id="UP000799092"/>
    </source>
</evidence>
<name>A0A6A8DHP0_9BACI</name>
<dbReference type="EMBL" id="WJNG01000013">
    <property type="protein sequence ID" value="MRH44016.1"/>
    <property type="molecule type" value="Genomic_DNA"/>
</dbReference>
<feature type="region of interest" description="Disordered" evidence="1">
    <location>
        <begin position="65"/>
        <end position="94"/>
    </location>
</feature>
<proteinExistence type="predicted"/>
<dbReference type="RefSeq" id="WP_153737628.1">
    <property type="nucleotide sequence ID" value="NZ_WJNG01000013.1"/>
</dbReference>
<dbReference type="InterPro" id="IPR035218">
    <property type="entry name" value="DUF5327"/>
</dbReference>
<evidence type="ECO:0000256" key="1">
    <source>
        <dbReference type="SAM" id="MobiDB-lite"/>
    </source>
</evidence>
<dbReference type="AlphaFoldDB" id="A0A6A8DHP0"/>